<evidence type="ECO:0000259" key="1">
    <source>
        <dbReference type="Pfam" id="PF13470"/>
    </source>
</evidence>
<dbReference type="InterPro" id="IPR058652">
    <property type="entry name" value="VapC50_C"/>
</dbReference>
<dbReference type="OrthoDB" id="211933at2"/>
<reference evidence="3 4" key="1">
    <citation type="submission" date="2018-11" db="EMBL/GenBank/DDBJ databases">
        <title>Genomic Encyclopedia of Type Strains, Phase IV (KMG-IV): sequencing the most valuable type-strain genomes for metagenomic binning, comparative biology and taxonomic classification.</title>
        <authorList>
            <person name="Goeker M."/>
        </authorList>
    </citation>
    <scope>NUCLEOTIDE SEQUENCE [LARGE SCALE GENOMIC DNA]</scope>
    <source>
        <strain evidence="3 4">DSM 16974</strain>
    </source>
</reference>
<protein>
    <submittedName>
        <fullName evidence="3">PIN domain-containing protein</fullName>
    </submittedName>
</protein>
<feature type="domain" description="VapC50 C-terminal" evidence="2">
    <location>
        <begin position="129"/>
        <end position="183"/>
    </location>
</feature>
<feature type="domain" description="PIN" evidence="1">
    <location>
        <begin position="6"/>
        <end position="111"/>
    </location>
</feature>
<keyword evidence="4" id="KW-1185">Reference proteome</keyword>
<proteinExistence type="predicted"/>
<dbReference type="InterPro" id="IPR002716">
    <property type="entry name" value="PIN_dom"/>
</dbReference>
<dbReference type="Pfam" id="PF26343">
    <property type="entry name" value="VapC50_C"/>
    <property type="match status" value="1"/>
</dbReference>
<name>A0A3N1NP99_9GAMM</name>
<dbReference type="InterPro" id="IPR029060">
    <property type="entry name" value="PIN-like_dom_sf"/>
</dbReference>
<dbReference type="EMBL" id="RJUK01000003">
    <property type="protein sequence ID" value="ROQ17973.1"/>
    <property type="molecule type" value="Genomic_DNA"/>
</dbReference>
<gene>
    <name evidence="3" type="ORF">EDC38_2945</name>
</gene>
<dbReference type="Proteomes" id="UP000273643">
    <property type="component" value="Unassembled WGS sequence"/>
</dbReference>
<comment type="caution">
    <text evidence="3">The sequence shown here is derived from an EMBL/GenBank/DDBJ whole genome shotgun (WGS) entry which is preliminary data.</text>
</comment>
<dbReference type="Pfam" id="PF13470">
    <property type="entry name" value="PIN_3"/>
    <property type="match status" value="1"/>
</dbReference>
<evidence type="ECO:0000313" key="4">
    <source>
        <dbReference type="Proteomes" id="UP000273643"/>
    </source>
</evidence>
<organism evidence="3 4">
    <name type="scientific">Marinimicrobium koreense</name>
    <dbReference type="NCBI Taxonomy" id="306545"/>
    <lineage>
        <taxon>Bacteria</taxon>
        <taxon>Pseudomonadati</taxon>
        <taxon>Pseudomonadota</taxon>
        <taxon>Gammaproteobacteria</taxon>
        <taxon>Cellvibrionales</taxon>
        <taxon>Cellvibrionaceae</taxon>
        <taxon>Marinimicrobium</taxon>
    </lineage>
</organism>
<dbReference type="SUPFAM" id="SSF88723">
    <property type="entry name" value="PIN domain-like"/>
    <property type="match status" value="1"/>
</dbReference>
<dbReference type="AlphaFoldDB" id="A0A3N1NP99"/>
<evidence type="ECO:0000259" key="2">
    <source>
        <dbReference type="Pfam" id="PF26343"/>
    </source>
</evidence>
<dbReference type="RefSeq" id="WP_123639313.1">
    <property type="nucleotide sequence ID" value="NZ_RJUK01000003.1"/>
</dbReference>
<sequence length="188" mass="21760">MSKFTVIYDACVLYPAPLRDTLMRLALTDLFKAQWTDHIHEEWINAVLRQGKHTREKLERVRTLMDRNARDAKVMGYEPIIESLDLPDQNDRHVLAAAICCRADAVVTFNLKDFPEEVLSYYGIEAIHPDDFIYYQLDMAPSICCNAIRAQRLSLKNPEVSIDAFLATLQKQQLPQTVSKLREFIEFL</sequence>
<evidence type="ECO:0000313" key="3">
    <source>
        <dbReference type="EMBL" id="ROQ17973.1"/>
    </source>
</evidence>
<accession>A0A3N1NP99</accession>